<dbReference type="InterPro" id="IPR034593">
    <property type="entry name" value="DgoD-like"/>
</dbReference>
<dbReference type="InterPro" id="IPR036849">
    <property type="entry name" value="Enolase-like_C_sf"/>
</dbReference>
<dbReference type="EMBL" id="FNAO01000016">
    <property type="protein sequence ID" value="SDF18299.1"/>
    <property type="molecule type" value="Genomic_DNA"/>
</dbReference>
<dbReference type="RefSeq" id="WP_091874199.1">
    <property type="nucleotide sequence ID" value="NZ_FNAO01000016.1"/>
</dbReference>
<proteinExistence type="predicted"/>
<dbReference type="GO" id="GO:0016829">
    <property type="term" value="F:lyase activity"/>
    <property type="evidence" value="ECO:0007669"/>
    <property type="project" value="UniProtKB-KW"/>
</dbReference>
<evidence type="ECO:0000259" key="2">
    <source>
        <dbReference type="Pfam" id="PF02746"/>
    </source>
</evidence>
<dbReference type="GO" id="GO:0016854">
    <property type="term" value="F:racemase and epimerase activity"/>
    <property type="evidence" value="ECO:0007669"/>
    <property type="project" value="UniProtKB-ARBA"/>
</dbReference>
<dbReference type="Pfam" id="PF13378">
    <property type="entry name" value="MR_MLE_C"/>
    <property type="match status" value="1"/>
</dbReference>
<dbReference type="Gene3D" id="3.20.20.120">
    <property type="entry name" value="Enolase-like C-terminal domain"/>
    <property type="match status" value="1"/>
</dbReference>
<keyword evidence="5" id="KW-1185">Reference proteome</keyword>
<evidence type="ECO:0000313" key="5">
    <source>
        <dbReference type="Proteomes" id="UP000199109"/>
    </source>
</evidence>
<sequence length="431" mass="47411">MKDRRKFLKNSVLGGISLGGMMFAPIEKVVAATTSNVSRVSSPSKLKITDLRYVIVEHLGRPCPILRIDTNQDIYGLGEVRDGGDKKYALLLKKHLLGKNPCDVEKIFKMLKPHGGHGRIGGGVSGVEMALWDLTGKALGVPVWQLLGGQYRNKVRLYADTHADTDFDMIISKVKHRIENEGFTWLKMTRCFKVVQGIQGGYYNEGSQKLSQKGIDEIAEYLKTIRSAVGNEIAISADHFGDRSVDNMIRLGNKLEPVQLAWMEEPAPWEVPHHLKAVSDAIQTPVASGENIFARETFQKLCELQAVDIVHPDLATAGGILETKKIGDYAEDYGIGQALHYAGTPVSFMANVHSAAATQNCAVLEFHPEGDEIAEWTKIVNTMDGQPLITQGHAHVPDSPGLGIELNMDHIKTLLHPSDRTIFASTADWDT</sequence>
<evidence type="ECO:0000259" key="3">
    <source>
        <dbReference type="Pfam" id="PF13378"/>
    </source>
</evidence>
<evidence type="ECO:0000256" key="1">
    <source>
        <dbReference type="ARBA" id="ARBA00023239"/>
    </source>
</evidence>
<feature type="domain" description="Mandelate racemase/muconate lactonizing enzyme N-terminal" evidence="2">
    <location>
        <begin position="65"/>
        <end position="148"/>
    </location>
</feature>
<feature type="domain" description="Enolase C-terminal" evidence="3">
    <location>
        <begin position="174"/>
        <end position="409"/>
    </location>
</feature>
<dbReference type="Proteomes" id="UP000199109">
    <property type="component" value="Unassembled WGS sequence"/>
</dbReference>
<dbReference type="PANTHER" id="PTHR48080">
    <property type="entry name" value="D-GALACTONATE DEHYDRATASE-RELATED"/>
    <property type="match status" value="1"/>
</dbReference>
<dbReference type="SFLD" id="SFLDG00179">
    <property type="entry name" value="mandelate_racemase"/>
    <property type="match status" value="1"/>
</dbReference>
<dbReference type="Gene3D" id="3.30.390.10">
    <property type="entry name" value="Enolase-like, N-terminal domain"/>
    <property type="match status" value="1"/>
</dbReference>
<dbReference type="Pfam" id="PF02746">
    <property type="entry name" value="MR_MLE_N"/>
    <property type="match status" value="1"/>
</dbReference>
<organism evidence="4 5">
    <name type="scientific">Pricia antarctica</name>
    <dbReference type="NCBI Taxonomy" id="641691"/>
    <lineage>
        <taxon>Bacteria</taxon>
        <taxon>Pseudomonadati</taxon>
        <taxon>Bacteroidota</taxon>
        <taxon>Flavobacteriia</taxon>
        <taxon>Flavobacteriales</taxon>
        <taxon>Flavobacteriaceae</taxon>
        <taxon>Pricia</taxon>
    </lineage>
</organism>
<name>A0A1G7J199_9FLAO</name>
<evidence type="ECO:0000313" key="4">
    <source>
        <dbReference type="EMBL" id="SDF18299.1"/>
    </source>
</evidence>
<dbReference type="STRING" id="641691.SAMN05421636_11611"/>
<reference evidence="4 5" key="1">
    <citation type="submission" date="2016-10" db="EMBL/GenBank/DDBJ databases">
        <authorList>
            <person name="de Groot N.N."/>
        </authorList>
    </citation>
    <scope>NUCLEOTIDE SEQUENCE [LARGE SCALE GENOMIC DNA]</scope>
    <source>
        <strain evidence="4 5">DSM 23421</strain>
    </source>
</reference>
<dbReference type="PANTHER" id="PTHR48080:SF2">
    <property type="entry name" value="D-GALACTONATE DEHYDRATASE"/>
    <property type="match status" value="1"/>
</dbReference>
<dbReference type="InterPro" id="IPR006311">
    <property type="entry name" value="TAT_signal"/>
</dbReference>
<accession>A0A1G7J199</accession>
<dbReference type="SUPFAM" id="SSF51604">
    <property type="entry name" value="Enolase C-terminal domain-like"/>
    <property type="match status" value="1"/>
</dbReference>
<dbReference type="InterPro" id="IPR029017">
    <property type="entry name" value="Enolase-like_N"/>
</dbReference>
<dbReference type="SFLD" id="SFLDS00001">
    <property type="entry name" value="Enolase"/>
    <property type="match status" value="1"/>
</dbReference>
<protein>
    <submittedName>
        <fullName evidence="4">L-alanine-DL-glutamate epimerase</fullName>
    </submittedName>
</protein>
<dbReference type="PROSITE" id="PS51318">
    <property type="entry name" value="TAT"/>
    <property type="match status" value="1"/>
</dbReference>
<dbReference type="SUPFAM" id="SSF54826">
    <property type="entry name" value="Enolase N-terminal domain-like"/>
    <property type="match status" value="1"/>
</dbReference>
<dbReference type="CDD" id="cd03316">
    <property type="entry name" value="MR_like"/>
    <property type="match status" value="1"/>
</dbReference>
<dbReference type="AlphaFoldDB" id="A0A1G7J199"/>
<keyword evidence="1" id="KW-0456">Lyase</keyword>
<dbReference type="InterPro" id="IPR013341">
    <property type="entry name" value="Mandelate_racemase_N_dom"/>
</dbReference>
<dbReference type="InterPro" id="IPR029065">
    <property type="entry name" value="Enolase_C-like"/>
</dbReference>
<dbReference type="OrthoDB" id="9796450at2"/>
<gene>
    <name evidence="4" type="ORF">SAMN05421636_11611</name>
</gene>